<keyword evidence="1" id="KW-0472">Membrane</keyword>
<evidence type="ECO:0000313" key="2">
    <source>
        <dbReference type="EMBL" id="AEO63881.1"/>
    </source>
</evidence>
<dbReference type="AlphaFoldDB" id="G2QVV0"/>
<keyword evidence="1" id="KW-0812">Transmembrane</keyword>
<evidence type="ECO:0000313" key="3">
    <source>
        <dbReference type="Proteomes" id="UP000008181"/>
    </source>
</evidence>
<gene>
    <name evidence="2" type="ORF">THITE_127537</name>
</gene>
<proteinExistence type="predicted"/>
<sequence length="116" mass="12614">MICALQAGKDDANRSAPLTHTNVNREPLNCKLSIGCWMRQVANADFFRALLLTSTRRLGHQQDGDGELAQQANAMAGAWRRKQTSFVAVLSLLTKALIFFPVIFPENPTAGGKGSV</sequence>
<accession>G2QVV0</accession>
<evidence type="ECO:0000256" key="1">
    <source>
        <dbReference type="SAM" id="Phobius"/>
    </source>
</evidence>
<name>G2QVV0_THETT</name>
<dbReference type="KEGG" id="ttt:THITE_127537"/>
<protein>
    <submittedName>
        <fullName evidence="2">Uncharacterized protein</fullName>
    </submittedName>
</protein>
<keyword evidence="3" id="KW-1185">Reference proteome</keyword>
<dbReference type="GeneID" id="11517081"/>
<keyword evidence="1" id="KW-1133">Transmembrane helix</keyword>
<dbReference type="RefSeq" id="XP_003650217.1">
    <property type="nucleotide sequence ID" value="XM_003650169.1"/>
</dbReference>
<reference evidence="2 3" key="1">
    <citation type="journal article" date="2011" name="Nat. Biotechnol.">
        <title>Comparative genomic analysis of the thermophilic biomass-degrading fungi Myceliophthora thermophila and Thielavia terrestris.</title>
        <authorList>
            <person name="Berka R.M."/>
            <person name="Grigoriev I.V."/>
            <person name="Otillar R."/>
            <person name="Salamov A."/>
            <person name="Grimwood J."/>
            <person name="Reid I."/>
            <person name="Ishmael N."/>
            <person name="John T."/>
            <person name="Darmond C."/>
            <person name="Moisan M.-C."/>
            <person name="Henrissat B."/>
            <person name="Coutinho P.M."/>
            <person name="Lombard V."/>
            <person name="Natvig D.O."/>
            <person name="Lindquist E."/>
            <person name="Schmutz J."/>
            <person name="Lucas S."/>
            <person name="Harris P."/>
            <person name="Powlowski J."/>
            <person name="Bellemare A."/>
            <person name="Taylor D."/>
            <person name="Butler G."/>
            <person name="de Vries R.P."/>
            <person name="Allijn I.E."/>
            <person name="van den Brink J."/>
            <person name="Ushinsky S."/>
            <person name="Storms R."/>
            <person name="Powell A.J."/>
            <person name="Paulsen I.T."/>
            <person name="Elbourne L.D.H."/>
            <person name="Baker S.E."/>
            <person name="Magnuson J."/>
            <person name="LaBoissiere S."/>
            <person name="Clutterbuck A.J."/>
            <person name="Martinez D."/>
            <person name="Wogulis M."/>
            <person name="de Leon A.L."/>
            <person name="Rey M.W."/>
            <person name="Tsang A."/>
        </authorList>
    </citation>
    <scope>NUCLEOTIDE SEQUENCE [LARGE SCALE GENOMIC DNA]</scope>
    <source>
        <strain evidence="3">ATCC 38088 / NRRL 8126</strain>
    </source>
</reference>
<dbReference type="Proteomes" id="UP000008181">
    <property type="component" value="Chromosome 1"/>
</dbReference>
<dbReference type="EMBL" id="CP003009">
    <property type="protein sequence ID" value="AEO63881.1"/>
    <property type="molecule type" value="Genomic_DNA"/>
</dbReference>
<dbReference type="HOGENOM" id="CLU_2098515_0_0_1"/>
<feature type="transmembrane region" description="Helical" evidence="1">
    <location>
        <begin position="85"/>
        <end position="104"/>
    </location>
</feature>
<organism evidence="2 3">
    <name type="scientific">Thermothielavioides terrestris (strain ATCC 38088 / NRRL 8126)</name>
    <name type="common">Thielavia terrestris</name>
    <dbReference type="NCBI Taxonomy" id="578455"/>
    <lineage>
        <taxon>Eukaryota</taxon>
        <taxon>Fungi</taxon>
        <taxon>Dikarya</taxon>
        <taxon>Ascomycota</taxon>
        <taxon>Pezizomycotina</taxon>
        <taxon>Sordariomycetes</taxon>
        <taxon>Sordariomycetidae</taxon>
        <taxon>Sordariales</taxon>
        <taxon>Chaetomiaceae</taxon>
        <taxon>Thermothielavioides</taxon>
        <taxon>Thermothielavioides terrestris</taxon>
    </lineage>
</organism>